<dbReference type="InterPro" id="IPR009822">
    <property type="entry name" value="YaeQ"/>
</dbReference>
<dbReference type="Gene3D" id="3.10.640.10">
    <property type="entry name" value="Restriction endonuclease-like alpha-beta roll domain"/>
    <property type="match status" value="1"/>
</dbReference>
<dbReference type="InterPro" id="IPR011335">
    <property type="entry name" value="Restrct_endonuc-II-like"/>
</dbReference>
<dbReference type="SMART" id="SM01322">
    <property type="entry name" value="YaeQ"/>
    <property type="match status" value="1"/>
</dbReference>
<dbReference type="SUPFAM" id="SSF52980">
    <property type="entry name" value="Restriction endonuclease-like"/>
    <property type="match status" value="1"/>
</dbReference>
<dbReference type="PANTHER" id="PTHR38784:SF1">
    <property type="entry name" value="SUCROSE PHOSPHORYLASE"/>
    <property type="match status" value="1"/>
</dbReference>
<dbReference type="InterPro" id="IPR038590">
    <property type="entry name" value="YaeQ_sf"/>
</dbReference>
<dbReference type="EMBL" id="JBEPSH010000006">
    <property type="protein sequence ID" value="MET4578364.1"/>
    <property type="molecule type" value="Genomic_DNA"/>
</dbReference>
<evidence type="ECO:0000313" key="1">
    <source>
        <dbReference type="EMBL" id="MET4578364.1"/>
    </source>
</evidence>
<comment type="caution">
    <text evidence="1">The sequence shown here is derived from an EMBL/GenBank/DDBJ whole genome shotgun (WGS) entry which is preliminary data.</text>
</comment>
<dbReference type="PIRSF" id="PIRSF011484">
    <property type="entry name" value="YaeQ"/>
    <property type="match status" value="1"/>
</dbReference>
<reference evidence="1 2" key="1">
    <citation type="submission" date="2024-06" db="EMBL/GenBank/DDBJ databases">
        <title>Sorghum-associated microbial communities from plants grown in Nebraska, USA.</title>
        <authorList>
            <person name="Schachtman D."/>
        </authorList>
    </citation>
    <scope>NUCLEOTIDE SEQUENCE [LARGE SCALE GENOMIC DNA]</scope>
    <source>
        <strain evidence="1 2">2709</strain>
    </source>
</reference>
<dbReference type="PANTHER" id="PTHR38784">
    <property type="entry name" value="SUCROSE PHOSPHORYLASE"/>
    <property type="match status" value="1"/>
</dbReference>
<name>A0ABV2QBG3_9BURK</name>
<proteinExistence type="predicted"/>
<dbReference type="RefSeq" id="WP_354445530.1">
    <property type="nucleotide sequence ID" value="NZ_JBEPSH010000006.1"/>
</dbReference>
<dbReference type="Pfam" id="PF07152">
    <property type="entry name" value="YaeQ"/>
    <property type="match status" value="1"/>
</dbReference>
<dbReference type="Proteomes" id="UP001549320">
    <property type="component" value="Unassembled WGS sequence"/>
</dbReference>
<organism evidence="1 2">
    <name type="scientific">Ottowia thiooxydans</name>
    <dbReference type="NCBI Taxonomy" id="219182"/>
    <lineage>
        <taxon>Bacteria</taxon>
        <taxon>Pseudomonadati</taxon>
        <taxon>Pseudomonadota</taxon>
        <taxon>Betaproteobacteria</taxon>
        <taxon>Burkholderiales</taxon>
        <taxon>Comamonadaceae</taxon>
        <taxon>Ottowia</taxon>
    </lineage>
</organism>
<evidence type="ECO:0000313" key="2">
    <source>
        <dbReference type="Proteomes" id="UP001549320"/>
    </source>
</evidence>
<keyword evidence="2" id="KW-1185">Reference proteome</keyword>
<protein>
    <submittedName>
        <fullName evidence="1">Uncharacterized protein YaeQ</fullName>
    </submittedName>
</protein>
<accession>A0ABV2QBG3</accession>
<sequence>MALKSTIFKADLALADIDHSCYTDMALMLARHPSETDERMMMRLAALALNAHQVQDLCGGDAKISFGAGLSSPDEPDVQLVDFTGRTRLWIEVGQPDEKPLIKACSKADQVILYVYGPAGEVWWRGIESKLSRLERLTVWRVPADQAQALNSLAARSMQLSATVQEGQLTLAVGDASASLEPVRWK</sequence>
<gene>
    <name evidence="1" type="ORF">ABIE13_003480</name>
</gene>